<organism evidence="1 2">
    <name type="scientific">Etheostoma spectabile</name>
    <name type="common">orangethroat darter</name>
    <dbReference type="NCBI Taxonomy" id="54343"/>
    <lineage>
        <taxon>Eukaryota</taxon>
        <taxon>Metazoa</taxon>
        <taxon>Chordata</taxon>
        <taxon>Craniata</taxon>
        <taxon>Vertebrata</taxon>
        <taxon>Euteleostomi</taxon>
        <taxon>Actinopterygii</taxon>
        <taxon>Neopterygii</taxon>
        <taxon>Teleostei</taxon>
        <taxon>Neoteleostei</taxon>
        <taxon>Acanthomorphata</taxon>
        <taxon>Eupercaria</taxon>
        <taxon>Perciformes</taxon>
        <taxon>Percoidei</taxon>
        <taxon>Percidae</taxon>
        <taxon>Etheostomatinae</taxon>
        <taxon>Etheostoma</taxon>
    </lineage>
</organism>
<evidence type="ECO:0000313" key="1">
    <source>
        <dbReference type="EMBL" id="KAA8593697.1"/>
    </source>
</evidence>
<keyword evidence="2" id="KW-1185">Reference proteome</keyword>
<protein>
    <submittedName>
        <fullName evidence="1">Uncharacterized protein</fullName>
    </submittedName>
</protein>
<dbReference type="AlphaFoldDB" id="A0A5J5DJX1"/>
<comment type="caution">
    <text evidence="1">The sequence shown here is derived from an EMBL/GenBank/DDBJ whole genome shotgun (WGS) entry which is preliminary data.</text>
</comment>
<dbReference type="EMBL" id="VOFY01000003">
    <property type="protein sequence ID" value="KAA8593697.1"/>
    <property type="molecule type" value="Genomic_DNA"/>
</dbReference>
<proteinExistence type="predicted"/>
<evidence type="ECO:0000313" key="2">
    <source>
        <dbReference type="Proteomes" id="UP000327493"/>
    </source>
</evidence>
<sequence length="51" mass="5766">MEPYISLTTRYIDAVFHTGQNLANGRGKLWQQHGVQTKKTSSASLRTMLQT</sequence>
<name>A0A5J5DJX1_9PERO</name>
<dbReference type="Proteomes" id="UP000327493">
    <property type="component" value="Chromosome 3"/>
</dbReference>
<reference evidence="1 2" key="1">
    <citation type="submission" date="2019-08" db="EMBL/GenBank/DDBJ databases">
        <title>A chromosome-level genome assembly, high-density linkage maps, and genome scans reveal the genomic architecture of hybrid incompatibilities underlying speciation via character displacement in darters (Percidae: Etheostominae).</title>
        <authorList>
            <person name="Moran R.L."/>
            <person name="Catchen J.M."/>
            <person name="Fuller R.C."/>
        </authorList>
    </citation>
    <scope>NUCLEOTIDE SEQUENCE [LARGE SCALE GENOMIC DNA]</scope>
    <source>
        <strain evidence="1">EspeVRDwgs_2016</strain>
        <tissue evidence="1">Muscle</tissue>
    </source>
</reference>
<accession>A0A5J5DJX1</accession>
<gene>
    <name evidence="1" type="ORF">FQN60_004531</name>
</gene>